<sequence>MTEISIELAVLFVLGLLSIVAYLRYPSVVTIAVIIAVIGGYVTFLNLKAAF</sequence>
<reference evidence="3" key="1">
    <citation type="submission" date="2016-10" db="EMBL/GenBank/DDBJ databases">
        <authorList>
            <person name="Varghese N."/>
            <person name="Submissions S."/>
        </authorList>
    </citation>
    <scope>NUCLEOTIDE SEQUENCE [LARGE SCALE GENOMIC DNA]</scope>
    <source>
        <strain evidence="3">DSM 24767</strain>
    </source>
</reference>
<keyword evidence="1" id="KW-1133">Transmembrane helix</keyword>
<evidence type="ECO:0000313" key="3">
    <source>
        <dbReference type="Proteomes" id="UP000198848"/>
    </source>
</evidence>
<evidence type="ECO:0000313" key="2">
    <source>
        <dbReference type="EMBL" id="SDQ48396.1"/>
    </source>
</evidence>
<dbReference type="RefSeq" id="WP_170830963.1">
    <property type="nucleotide sequence ID" value="NZ_FNLC01000001.1"/>
</dbReference>
<gene>
    <name evidence="2" type="ORF">SAMN04489842_0967</name>
</gene>
<organism evidence="2 3">
    <name type="scientific">Natronobacterium texcoconense</name>
    <dbReference type="NCBI Taxonomy" id="1095778"/>
    <lineage>
        <taxon>Archaea</taxon>
        <taxon>Methanobacteriati</taxon>
        <taxon>Methanobacteriota</taxon>
        <taxon>Stenosarchaea group</taxon>
        <taxon>Halobacteria</taxon>
        <taxon>Halobacteriales</taxon>
        <taxon>Natrialbaceae</taxon>
        <taxon>Natronobacterium</taxon>
    </lineage>
</organism>
<accession>A0A1H1BAH6</accession>
<feature type="transmembrane region" description="Helical" evidence="1">
    <location>
        <begin position="5"/>
        <end position="23"/>
    </location>
</feature>
<evidence type="ECO:0000256" key="1">
    <source>
        <dbReference type="SAM" id="Phobius"/>
    </source>
</evidence>
<keyword evidence="3" id="KW-1185">Reference proteome</keyword>
<keyword evidence="1" id="KW-0472">Membrane</keyword>
<protein>
    <submittedName>
        <fullName evidence="2">Uncharacterized protein</fullName>
    </submittedName>
</protein>
<dbReference type="Proteomes" id="UP000198848">
    <property type="component" value="Unassembled WGS sequence"/>
</dbReference>
<feature type="transmembrane region" description="Helical" evidence="1">
    <location>
        <begin position="29"/>
        <end position="47"/>
    </location>
</feature>
<proteinExistence type="predicted"/>
<dbReference type="AlphaFoldDB" id="A0A1H1BAH6"/>
<name>A0A1H1BAH6_NATTX</name>
<keyword evidence="1" id="KW-0812">Transmembrane</keyword>
<dbReference type="EMBL" id="FNLC01000001">
    <property type="protein sequence ID" value="SDQ48396.1"/>
    <property type="molecule type" value="Genomic_DNA"/>
</dbReference>